<comment type="caution">
    <text evidence="1">The sequence shown here is derived from an EMBL/GenBank/DDBJ whole genome shotgun (WGS) entry which is preliminary data.</text>
</comment>
<dbReference type="Proteomes" id="UP000789702">
    <property type="component" value="Unassembled WGS sequence"/>
</dbReference>
<evidence type="ECO:0000313" key="2">
    <source>
        <dbReference type="Proteomes" id="UP000789702"/>
    </source>
</evidence>
<keyword evidence="2" id="KW-1185">Reference proteome</keyword>
<proteinExistence type="predicted"/>
<reference evidence="1" key="1">
    <citation type="submission" date="2021-06" db="EMBL/GenBank/DDBJ databases">
        <authorList>
            <person name="Kallberg Y."/>
            <person name="Tangrot J."/>
            <person name="Rosling A."/>
        </authorList>
    </citation>
    <scope>NUCLEOTIDE SEQUENCE</scope>
    <source>
        <strain evidence="1">IL203A</strain>
    </source>
</reference>
<feature type="non-terminal residue" evidence="1">
    <location>
        <position position="1"/>
    </location>
</feature>
<sequence length="119" mass="13692">SLSPTTNFPQHRPSLHQTNNYPTTHFQPSPKAIPILGGKVVVCWNGYRENSWRCRYQRRVVSGRKGGVGEEWCWGKRRVMLGKGVVGEEWCLKEWCRKEWCFERVVSGKDGVGKGLSDR</sequence>
<dbReference type="EMBL" id="CAJVPU010019509">
    <property type="protein sequence ID" value="CAG8672060.1"/>
    <property type="molecule type" value="Genomic_DNA"/>
</dbReference>
<name>A0ACA9NQN9_9GLOM</name>
<feature type="non-terminal residue" evidence="1">
    <location>
        <position position="119"/>
    </location>
</feature>
<evidence type="ECO:0000313" key="1">
    <source>
        <dbReference type="EMBL" id="CAG8672060.1"/>
    </source>
</evidence>
<accession>A0ACA9NQN9</accession>
<gene>
    <name evidence="1" type="ORF">DHETER_LOCUS10229</name>
</gene>
<protein>
    <submittedName>
        <fullName evidence="1">16930_t:CDS:1</fullName>
    </submittedName>
</protein>
<organism evidence="1 2">
    <name type="scientific">Dentiscutata heterogama</name>
    <dbReference type="NCBI Taxonomy" id="1316150"/>
    <lineage>
        <taxon>Eukaryota</taxon>
        <taxon>Fungi</taxon>
        <taxon>Fungi incertae sedis</taxon>
        <taxon>Mucoromycota</taxon>
        <taxon>Glomeromycotina</taxon>
        <taxon>Glomeromycetes</taxon>
        <taxon>Diversisporales</taxon>
        <taxon>Gigasporaceae</taxon>
        <taxon>Dentiscutata</taxon>
    </lineage>
</organism>